<dbReference type="GO" id="GO:0003677">
    <property type="term" value="F:DNA binding"/>
    <property type="evidence" value="ECO:0007669"/>
    <property type="project" value="InterPro"/>
</dbReference>
<dbReference type="SUPFAM" id="SSF53041">
    <property type="entry name" value="Resolvase-like"/>
    <property type="match status" value="1"/>
</dbReference>
<dbReference type="InterPro" id="IPR011109">
    <property type="entry name" value="DNA_bind_recombinase_dom"/>
</dbReference>
<evidence type="ECO:0000259" key="3">
    <source>
        <dbReference type="PROSITE" id="PS51737"/>
    </source>
</evidence>
<dbReference type="PANTHER" id="PTHR30461:SF23">
    <property type="entry name" value="DNA RECOMBINASE-RELATED"/>
    <property type="match status" value="1"/>
</dbReference>
<dbReference type="EMBL" id="NMTV01000062">
    <property type="protein sequence ID" value="PDX71993.1"/>
    <property type="molecule type" value="Genomic_DNA"/>
</dbReference>
<dbReference type="CDD" id="cd00338">
    <property type="entry name" value="Ser_Recombinase"/>
    <property type="match status" value="1"/>
</dbReference>
<dbReference type="PROSITE" id="PS00028">
    <property type="entry name" value="ZINC_FINGER_C2H2_1"/>
    <property type="match status" value="1"/>
</dbReference>
<dbReference type="Gene3D" id="3.90.1750.20">
    <property type="entry name" value="Putative Large Serine Recombinase, Chain B, Domain 2"/>
    <property type="match status" value="1"/>
</dbReference>
<dbReference type="Proteomes" id="UP000219901">
    <property type="component" value="Unassembled WGS sequence"/>
</dbReference>
<feature type="coiled-coil region" evidence="1">
    <location>
        <begin position="384"/>
        <end position="458"/>
    </location>
</feature>
<dbReference type="PANTHER" id="PTHR30461">
    <property type="entry name" value="DNA-INVERTASE FROM LAMBDOID PROPHAGE"/>
    <property type="match status" value="1"/>
</dbReference>
<feature type="domain" description="Resolvase/invertase-type recombinase catalytic" evidence="2">
    <location>
        <begin position="4"/>
        <end position="154"/>
    </location>
</feature>
<proteinExistence type="predicted"/>
<dbReference type="InterPro" id="IPR038109">
    <property type="entry name" value="DNA_bind_recomb_sf"/>
</dbReference>
<reference evidence="4 5" key="1">
    <citation type="journal article" date="2017" name="Front. Microbiol.">
        <title>New Insights into the Diversity of the Genus Faecalibacterium.</title>
        <authorList>
            <person name="Benevides L."/>
            <person name="Burman S."/>
            <person name="Martin R."/>
            <person name="Robert V."/>
            <person name="Thomas M."/>
            <person name="Miquel S."/>
            <person name="Chain F."/>
            <person name="Sokol H."/>
            <person name="Bermudez-Humaran L.G."/>
            <person name="Morrison M."/>
            <person name="Langella P."/>
            <person name="Azevedo V.A."/>
            <person name="Chatel J.M."/>
            <person name="Soares S."/>
        </authorList>
    </citation>
    <scope>NUCLEOTIDE SEQUENCE [LARGE SCALE GENOMIC DNA]</scope>
    <source>
        <strain evidence="4 5">CNCM I 4546</strain>
    </source>
</reference>
<dbReference type="Pfam" id="PF00239">
    <property type="entry name" value="Resolvase"/>
    <property type="match status" value="1"/>
</dbReference>
<dbReference type="PROSITE" id="PS51737">
    <property type="entry name" value="RECOMBINASE_DNA_BIND"/>
    <property type="match status" value="1"/>
</dbReference>
<evidence type="ECO:0000259" key="2">
    <source>
        <dbReference type="PROSITE" id="PS51736"/>
    </source>
</evidence>
<dbReference type="InterPro" id="IPR025827">
    <property type="entry name" value="Zn_ribbon_recom_dom"/>
</dbReference>
<protein>
    <submittedName>
        <fullName evidence="4">Recombinase family protein</fullName>
    </submittedName>
</protein>
<comment type="caution">
    <text evidence="4">The sequence shown here is derived from an EMBL/GenBank/DDBJ whole genome shotgun (WGS) entry which is preliminary data.</text>
</comment>
<organism evidence="4 5">
    <name type="scientific">Faecalibacterium prausnitzii</name>
    <dbReference type="NCBI Taxonomy" id="853"/>
    <lineage>
        <taxon>Bacteria</taxon>
        <taxon>Bacillati</taxon>
        <taxon>Bacillota</taxon>
        <taxon>Clostridia</taxon>
        <taxon>Eubacteriales</taxon>
        <taxon>Oscillospiraceae</taxon>
        <taxon>Faecalibacterium</taxon>
    </lineage>
</organism>
<sequence length="537" mass="61494">MKKRVYTLYRVSTKGQVEKDDIPMQKEACRNFAESQGWEIVKEFSEKGVSGFKKSAKDRDELQKIQQAAMEGKFDILLVFMFDRLGRRDDETPFIVEWFTKQGIEVWSVNEGQQRFDTHVDKLMNYIRYWQASGESLKTSVRTRTRLEQLTGEGHYTGGTVAFGYKRVRLGRVNKKNQEVCDLVIDEAEAEIVRLIFHKYVYEGYGAQKLSHYLYEQGVVGRNNKNIPNTSIVRMIKNKGYTGYLINGAVETECPQLRIIEPELFEQAQELRQARTCERGGTSLGTSSKALLTGLVYCGHCGNRLSLTSSGRTHTYADGHTVKEVRPRYSCFYKIRHPGDCDGQSGYGVSKLDSIVEEVVRQIFAQFREVSRKKLLESVKTNDAARIQKKIKKIQKDLEAKQKELDDLKAETILVIRGVSALDKELLGTLVAEAKDALETLEKQLVQAQEEYEEATKTAKRSNYICNELFTWADVYDTANHDERRAILQQFIKEIRVRKDYEISITLNASFDQVEQLKAVSTYDGAEIFEEISEKGA</sequence>
<dbReference type="PROSITE" id="PS51736">
    <property type="entry name" value="RECOMBINASES_3"/>
    <property type="match status" value="1"/>
</dbReference>
<dbReference type="RefSeq" id="WP_097783482.1">
    <property type="nucleotide sequence ID" value="NZ_NMTV01000062.1"/>
</dbReference>
<dbReference type="SMART" id="SM00857">
    <property type="entry name" value="Resolvase"/>
    <property type="match status" value="1"/>
</dbReference>
<dbReference type="InterPro" id="IPR006119">
    <property type="entry name" value="Resolv_N"/>
</dbReference>
<dbReference type="InterPro" id="IPR050639">
    <property type="entry name" value="SSR_resolvase"/>
</dbReference>
<evidence type="ECO:0000313" key="4">
    <source>
        <dbReference type="EMBL" id="PDX71993.1"/>
    </source>
</evidence>
<evidence type="ECO:0000256" key="1">
    <source>
        <dbReference type="SAM" id="Coils"/>
    </source>
</evidence>
<dbReference type="Gene3D" id="3.40.50.1390">
    <property type="entry name" value="Resolvase, N-terminal catalytic domain"/>
    <property type="match status" value="1"/>
</dbReference>
<dbReference type="Pfam" id="PF13408">
    <property type="entry name" value="Zn_ribbon_recom"/>
    <property type="match status" value="1"/>
</dbReference>
<dbReference type="AlphaFoldDB" id="A0A2A6ZYV3"/>
<name>A0A2A6ZYV3_9FIRM</name>
<dbReference type="InterPro" id="IPR036162">
    <property type="entry name" value="Resolvase-like_N_sf"/>
</dbReference>
<feature type="domain" description="Recombinase" evidence="3">
    <location>
        <begin position="162"/>
        <end position="278"/>
    </location>
</feature>
<dbReference type="Pfam" id="PF07508">
    <property type="entry name" value="Recombinase"/>
    <property type="match status" value="1"/>
</dbReference>
<gene>
    <name evidence="4" type="ORF">CGS55_10360</name>
</gene>
<accession>A0A2A6ZYV3</accession>
<dbReference type="InterPro" id="IPR013087">
    <property type="entry name" value="Znf_C2H2_type"/>
</dbReference>
<dbReference type="GO" id="GO:0000150">
    <property type="term" value="F:DNA strand exchange activity"/>
    <property type="evidence" value="ECO:0007669"/>
    <property type="project" value="InterPro"/>
</dbReference>
<keyword evidence="1" id="KW-0175">Coiled coil</keyword>
<evidence type="ECO:0000313" key="5">
    <source>
        <dbReference type="Proteomes" id="UP000219901"/>
    </source>
</evidence>